<dbReference type="AlphaFoldDB" id="A0A834M3D6"/>
<evidence type="ECO:0000313" key="3">
    <source>
        <dbReference type="EMBL" id="KAF7263639.1"/>
    </source>
</evidence>
<dbReference type="EMBL" id="JAACXV010020229">
    <property type="protein sequence ID" value="KAF7263639.1"/>
    <property type="molecule type" value="Genomic_DNA"/>
</dbReference>
<evidence type="ECO:0000313" key="4">
    <source>
        <dbReference type="Proteomes" id="UP000625711"/>
    </source>
</evidence>
<evidence type="ECO:0000313" key="2">
    <source>
        <dbReference type="EMBL" id="KAF7263625.1"/>
    </source>
</evidence>
<reference evidence="3" key="1">
    <citation type="submission" date="2020-08" db="EMBL/GenBank/DDBJ databases">
        <title>Genome sequencing and assembly of the red palm weevil Rhynchophorus ferrugineus.</title>
        <authorList>
            <person name="Dias G.B."/>
            <person name="Bergman C.M."/>
            <person name="Manee M."/>
        </authorList>
    </citation>
    <scope>NUCLEOTIDE SEQUENCE</scope>
    <source>
        <strain evidence="3">AA-2017</strain>
        <tissue evidence="3">Whole larva</tissue>
    </source>
</reference>
<gene>
    <name evidence="3" type="ORF">GWI33_001537</name>
    <name evidence="2" type="ORF">GWI33_001570</name>
</gene>
<proteinExistence type="predicted"/>
<accession>A0A834M3D6</accession>
<comment type="caution">
    <text evidence="3">The sequence shown here is derived from an EMBL/GenBank/DDBJ whole genome shotgun (WGS) entry which is preliminary data.</text>
</comment>
<dbReference type="Proteomes" id="UP000625711">
    <property type="component" value="Unassembled WGS sequence"/>
</dbReference>
<protein>
    <submittedName>
        <fullName evidence="3">Uncharacterized protein</fullName>
    </submittedName>
</protein>
<dbReference type="EMBL" id="JAACXV010020333">
    <property type="protein sequence ID" value="KAF7263625.1"/>
    <property type="molecule type" value="Genomic_DNA"/>
</dbReference>
<sequence>MFPEELFERIFECGGPRRHRWSGFRHGRRGFGGHHMWHQRKCLSRAPEFFSPSEWGCPFRRHHGGFDAYRPVGGWRGRRAASKQPRRSLSPHPRRGHGPKGHGFEHGPRGPRRHSLERRRLNPQGGDNQNCTIFLDIGIRTDRNDRVSINAGERRDNEEQARPTVVNLEDNE</sequence>
<feature type="region of interest" description="Disordered" evidence="1">
    <location>
        <begin position="71"/>
        <end position="133"/>
    </location>
</feature>
<feature type="compositionally biased region" description="Basic and acidic residues" evidence="1">
    <location>
        <begin position="148"/>
        <end position="161"/>
    </location>
</feature>
<keyword evidence="4" id="KW-1185">Reference proteome</keyword>
<evidence type="ECO:0000256" key="1">
    <source>
        <dbReference type="SAM" id="MobiDB-lite"/>
    </source>
</evidence>
<feature type="region of interest" description="Disordered" evidence="1">
    <location>
        <begin position="148"/>
        <end position="172"/>
    </location>
</feature>
<organism evidence="3 4">
    <name type="scientific">Rhynchophorus ferrugineus</name>
    <name type="common">Red palm weevil</name>
    <name type="synonym">Curculio ferrugineus</name>
    <dbReference type="NCBI Taxonomy" id="354439"/>
    <lineage>
        <taxon>Eukaryota</taxon>
        <taxon>Metazoa</taxon>
        <taxon>Ecdysozoa</taxon>
        <taxon>Arthropoda</taxon>
        <taxon>Hexapoda</taxon>
        <taxon>Insecta</taxon>
        <taxon>Pterygota</taxon>
        <taxon>Neoptera</taxon>
        <taxon>Endopterygota</taxon>
        <taxon>Coleoptera</taxon>
        <taxon>Polyphaga</taxon>
        <taxon>Cucujiformia</taxon>
        <taxon>Curculionidae</taxon>
        <taxon>Dryophthorinae</taxon>
        <taxon>Rhynchophorus</taxon>
    </lineage>
</organism>
<feature type="compositionally biased region" description="Basic residues" evidence="1">
    <location>
        <begin position="76"/>
        <end position="86"/>
    </location>
</feature>
<name>A0A834M3D6_RHYFE</name>